<evidence type="ECO:0000256" key="3">
    <source>
        <dbReference type="ARBA" id="ARBA00022840"/>
    </source>
</evidence>
<evidence type="ECO:0000313" key="7">
    <source>
        <dbReference type="Proteomes" id="UP000054248"/>
    </source>
</evidence>
<dbReference type="InterPro" id="IPR014001">
    <property type="entry name" value="Helicase_ATP-bd"/>
</dbReference>
<keyword evidence="1" id="KW-0547">Nucleotide-binding</keyword>
<feature type="region of interest" description="Disordered" evidence="4">
    <location>
        <begin position="1181"/>
        <end position="1251"/>
    </location>
</feature>
<evidence type="ECO:0000256" key="1">
    <source>
        <dbReference type="ARBA" id="ARBA00022741"/>
    </source>
</evidence>
<dbReference type="SUPFAM" id="SSF52540">
    <property type="entry name" value="P-loop containing nucleoside triphosphate hydrolases"/>
    <property type="match status" value="2"/>
</dbReference>
<gene>
    <name evidence="6" type="ORF">M407DRAFT_21259</name>
</gene>
<evidence type="ECO:0000256" key="4">
    <source>
        <dbReference type="SAM" id="MobiDB-lite"/>
    </source>
</evidence>
<feature type="compositionally biased region" description="Low complexity" evidence="4">
    <location>
        <begin position="543"/>
        <end position="552"/>
    </location>
</feature>
<feature type="compositionally biased region" description="Basic and acidic residues" evidence="4">
    <location>
        <begin position="1238"/>
        <end position="1247"/>
    </location>
</feature>
<dbReference type="OrthoDB" id="2801544at2759"/>
<dbReference type="SMART" id="SM00487">
    <property type="entry name" value="DEXDc"/>
    <property type="match status" value="1"/>
</dbReference>
<feature type="region of interest" description="Disordered" evidence="4">
    <location>
        <begin position="532"/>
        <end position="558"/>
    </location>
</feature>
<dbReference type="InterPro" id="IPR000330">
    <property type="entry name" value="SNF2_N"/>
</dbReference>
<dbReference type="PANTHER" id="PTHR45626:SF51">
    <property type="entry name" value="SNF2-RELATED DOMAIN-CONTAINING PROTEIN"/>
    <property type="match status" value="1"/>
</dbReference>
<accession>A0A0C3QQ93</accession>
<sequence>MRLFPSVVAFQQTRELFAAGILALQLDESSVEDQDFQPLSKLDLDRIAKLALPPHAISPSLKRDFNWLETRHFVRLSWALRDHVAFIRVYIIPEDLEGPLKASLFQRHHDLAEGTKRLRNVLSTIIRCPTAWEGLPSSSTDSFFSHCEADRTLPAVYQNLPSPPSLATSFGPCHSLENPSPVALALDEYKQDLIPQLHGYQKRSLARMLHLELAVDPEDSHFQTPKEASPLFLPIHSLDNATPFHVDPVRLIVRKTPPRYSPARGGILCEEMGTGKTVICIALILSTLDQLPRPESDDRKIRTEWSLADEAARDSSPGARSEGSVPSLFDLACNFVRINPEASGWYRQRHNGLPETLTTRLNHPSLRPFYYSRLSPANVDERTRSFFAPPGQSVKTWLTNATLLLIPKMLLPQWKAELDKHVRRGALKALIIDDLTVIPPASDLANTYDLVVITHERLTVDVTRRAKQPDSELVFSQIRWLRMIVDEGNVCANLSETMMHTRTISAERRWIVSGTPTTNLVNVGSIVSSVGSLTEDGEDSSGDGDSSNDPGAGDSGGMAQYRNDLRKLSIMISGFLAQAVSPMIGGFHELQSVKHGEATLFQAHVVAPACATSPAVRWGSGRVLEGILSRCMIRHRIEDIESEVVLPPLTSTPVLLSMTPYQAMTYNILQSYIVVNAVDSERTDKDYFFHPLNAGLLAQLLRNLSQACFWHANREAFDFHIDEAVRTSRESIGKSTKRGTEKRDIELVTKAHELQVAAASNHMWRAMMRHEHIPIRIHGLPLDLQAAWNLLLVPTPSEPASSSPLQSSGGVSPQNVRAEFYTIHVPSLRQAGCDCMLDQEALKFKGARCKKAVFQESCAELEVLEARAEKATKKQRAGDSAANADDAGSTHATTSTSSATPVLLQDPKKSPGKKNGKGKGKKNPDEQVAASVRPEARILSGLGGNQRPGADTLPAGSTPADHPLLGVKIKGSTSPKINFIIKEILRCPEDRFLIFSDSFWSLSYTKEAFDACRIGSLILHDRRELDVLQEFETNVEQRALLLELKHGARGLNLTSANRVIFIEPVWQPDVESQAIKRAHRIGQQRPVTVQTLVMKGTAEEEMLSRRAKFGRTHKLMQNDVVMREFVANPRFIDPLSLPSGDSDTELNVPLFVVEGARGDTLPARPGPAAPMMGGALKRRTDWGEEAETGESSRPKKKVSFNGDDGASRPRVRLVLSGGQAPMEVDKAKPAKKGRRDKSKTPKEKSDMDGQYFVFRL</sequence>
<organism evidence="6 7">
    <name type="scientific">Tulasnella calospora MUT 4182</name>
    <dbReference type="NCBI Taxonomy" id="1051891"/>
    <lineage>
        <taxon>Eukaryota</taxon>
        <taxon>Fungi</taxon>
        <taxon>Dikarya</taxon>
        <taxon>Basidiomycota</taxon>
        <taxon>Agaricomycotina</taxon>
        <taxon>Agaricomycetes</taxon>
        <taxon>Cantharellales</taxon>
        <taxon>Tulasnellaceae</taxon>
        <taxon>Tulasnella</taxon>
    </lineage>
</organism>
<dbReference type="Gene3D" id="3.40.50.10810">
    <property type="entry name" value="Tandem AAA-ATPase domain"/>
    <property type="match status" value="1"/>
</dbReference>
<evidence type="ECO:0000259" key="5">
    <source>
        <dbReference type="PROSITE" id="PS51194"/>
    </source>
</evidence>
<feature type="compositionally biased region" description="Basic residues" evidence="4">
    <location>
        <begin position="910"/>
        <end position="921"/>
    </location>
</feature>
<name>A0A0C3QQ93_9AGAM</name>
<dbReference type="STRING" id="1051891.A0A0C3QQ93"/>
<evidence type="ECO:0000313" key="6">
    <source>
        <dbReference type="EMBL" id="KIO29674.1"/>
    </source>
</evidence>
<dbReference type="InterPro" id="IPR038718">
    <property type="entry name" value="SNF2-like_sf"/>
</dbReference>
<dbReference type="HOGENOM" id="CLU_003233_0_1_1"/>
<dbReference type="PROSITE" id="PS51194">
    <property type="entry name" value="HELICASE_CTER"/>
    <property type="match status" value="1"/>
</dbReference>
<dbReference type="Pfam" id="PF00176">
    <property type="entry name" value="SNF2-rel_dom"/>
    <property type="match status" value="1"/>
</dbReference>
<protein>
    <recommendedName>
        <fullName evidence="5">Helicase C-terminal domain-containing protein</fullName>
    </recommendedName>
</protein>
<dbReference type="InterPro" id="IPR050628">
    <property type="entry name" value="SNF2_RAD54_helicase_TF"/>
</dbReference>
<dbReference type="CDD" id="cd18793">
    <property type="entry name" value="SF2_C_SNF"/>
    <property type="match status" value="1"/>
</dbReference>
<keyword evidence="2" id="KW-0378">Hydrolase</keyword>
<reference evidence="6 7" key="1">
    <citation type="submission" date="2014-04" db="EMBL/GenBank/DDBJ databases">
        <authorList>
            <consortium name="DOE Joint Genome Institute"/>
            <person name="Kuo A."/>
            <person name="Girlanda M."/>
            <person name="Perotto S."/>
            <person name="Kohler A."/>
            <person name="Nagy L.G."/>
            <person name="Floudas D."/>
            <person name="Copeland A."/>
            <person name="Barry K.W."/>
            <person name="Cichocki N."/>
            <person name="Veneault-Fourrey C."/>
            <person name="LaButti K."/>
            <person name="Lindquist E.A."/>
            <person name="Lipzen A."/>
            <person name="Lundell T."/>
            <person name="Morin E."/>
            <person name="Murat C."/>
            <person name="Sun H."/>
            <person name="Tunlid A."/>
            <person name="Henrissat B."/>
            <person name="Grigoriev I.V."/>
            <person name="Hibbett D.S."/>
            <person name="Martin F."/>
            <person name="Nordberg H.P."/>
            <person name="Cantor M.N."/>
            <person name="Hua S.X."/>
        </authorList>
    </citation>
    <scope>NUCLEOTIDE SEQUENCE [LARGE SCALE GENOMIC DNA]</scope>
    <source>
        <strain evidence="6 7">MUT 4182</strain>
    </source>
</reference>
<dbReference type="Proteomes" id="UP000054248">
    <property type="component" value="Unassembled WGS sequence"/>
</dbReference>
<dbReference type="InterPro" id="IPR027417">
    <property type="entry name" value="P-loop_NTPase"/>
</dbReference>
<proteinExistence type="predicted"/>
<dbReference type="EMBL" id="KN822980">
    <property type="protein sequence ID" value="KIO29674.1"/>
    <property type="molecule type" value="Genomic_DNA"/>
</dbReference>
<dbReference type="InterPro" id="IPR001650">
    <property type="entry name" value="Helicase_C-like"/>
</dbReference>
<dbReference type="GO" id="GO:0016787">
    <property type="term" value="F:hydrolase activity"/>
    <property type="evidence" value="ECO:0007669"/>
    <property type="project" value="UniProtKB-KW"/>
</dbReference>
<dbReference type="GO" id="GO:0008094">
    <property type="term" value="F:ATP-dependent activity, acting on DNA"/>
    <property type="evidence" value="ECO:0007669"/>
    <property type="project" value="TreeGrafter"/>
</dbReference>
<keyword evidence="7" id="KW-1185">Reference proteome</keyword>
<dbReference type="GO" id="GO:0005524">
    <property type="term" value="F:ATP binding"/>
    <property type="evidence" value="ECO:0007669"/>
    <property type="project" value="UniProtKB-KW"/>
</dbReference>
<feature type="domain" description="Helicase C-terminal" evidence="5">
    <location>
        <begin position="979"/>
        <end position="1127"/>
    </location>
</feature>
<reference evidence="7" key="2">
    <citation type="submission" date="2015-01" db="EMBL/GenBank/DDBJ databases">
        <title>Evolutionary Origins and Diversification of the Mycorrhizal Mutualists.</title>
        <authorList>
            <consortium name="DOE Joint Genome Institute"/>
            <consortium name="Mycorrhizal Genomics Consortium"/>
            <person name="Kohler A."/>
            <person name="Kuo A."/>
            <person name="Nagy L.G."/>
            <person name="Floudas D."/>
            <person name="Copeland A."/>
            <person name="Barry K.W."/>
            <person name="Cichocki N."/>
            <person name="Veneault-Fourrey C."/>
            <person name="LaButti K."/>
            <person name="Lindquist E.A."/>
            <person name="Lipzen A."/>
            <person name="Lundell T."/>
            <person name="Morin E."/>
            <person name="Murat C."/>
            <person name="Riley R."/>
            <person name="Ohm R."/>
            <person name="Sun H."/>
            <person name="Tunlid A."/>
            <person name="Henrissat B."/>
            <person name="Grigoriev I.V."/>
            <person name="Hibbett D.S."/>
            <person name="Martin F."/>
        </authorList>
    </citation>
    <scope>NUCLEOTIDE SEQUENCE [LARGE SCALE GENOMIC DNA]</scope>
    <source>
        <strain evidence="7">MUT 4182</strain>
    </source>
</reference>
<feature type="region of interest" description="Disordered" evidence="4">
    <location>
        <begin position="872"/>
        <end position="959"/>
    </location>
</feature>
<keyword evidence="3" id="KW-0067">ATP-binding</keyword>
<dbReference type="GO" id="GO:0005634">
    <property type="term" value="C:nucleus"/>
    <property type="evidence" value="ECO:0007669"/>
    <property type="project" value="TreeGrafter"/>
</dbReference>
<dbReference type="Gene3D" id="3.40.50.300">
    <property type="entry name" value="P-loop containing nucleotide triphosphate hydrolases"/>
    <property type="match status" value="1"/>
</dbReference>
<dbReference type="GO" id="GO:0006281">
    <property type="term" value="P:DNA repair"/>
    <property type="evidence" value="ECO:0007669"/>
    <property type="project" value="TreeGrafter"/>
</dbReference>
<dbReference type="Pfam" id="PF00271">
    <property type="entry name" value="Helicase_C"/>
    <property type="match status" value="1"/>
</dbReference>
<dbReference type="PANTHER" id="PTHR45626">
    <property type="entry name" value="TRANSCRIPTION TERMINATION FACTOR 2-RELATED"/>
    <property type="match status" value="1"/>
</dbReference>
<dbReference type="InterPro" id="IPR049730">
    <property type="entry name" value="SNF2/RAD54-like_C"/>
</dbReference>
<evidence type="ECO:0000256" key="2">
    <source>
        <dbReference type="ARBA" id="ARBA00022801"/>
    </source>
</evidence>
<dbReference type="AlphaFoldDB" id="A0A0C3QQ93"/>
<feature type="compositionally biased region" description="Low complexity" evidence="4">
    <location>
        <begin position="878"/>
        <end position="900"/>
    </location>
</feature>